<reference evidence="1 2" key="1">
    <citation type="submission" date="2021-03" db="EMBL/GenBank/DDBJ databases">
        <authorList>
            <person name="King G.J."/>
            <person name="Bancroft I."/>
            <person name="Baten A."/>
            <person name="Bloomfield J."/>
            <person name="Borpatragohain P."/>
            <person name="He Z."/>
            <person name="Irish N."/>
            <person name="Irwin J."/>
            <person name="Liu K."/>
            <person name="Mauleon R.P."/>
            <person name="Moore J."/>
            <person name="Morris R."/>
            <person name="Ostergaard L."/>
            <person name="Wang B."/>
            <person name="Wells R."/>
        </authorList>
    </citation>
    <scope>NUCLEOTIDE SEQUENCE [LARGE SCALE GENOMIC DNA]</scope>
    <source>
        <strain evidence="1">R-o-18</strain>
        <tissue evidence="1">Leaf</tissue>
    </source>
</reference>
<evidence type="ECO:0000313" key="1">
    <source>
        <dbReference type="EMBL" id="KAG5384479.1"/>
    </source>
</evidence>
<proteinExistence type="predicted"/>
<organism evidence="1 2">
    <name type="scientific">Brassica rapa subsp. trilocularis</name>
    <dbReference type="NCBI Taxonomy" id="1813537"/>
    <lineage>
        <taxon>Eukaryota</taxon>
        <taxon>Viridiplantae</taxon>
        <taxon>Streptophyta</taxon>
        <taxon>Embryophyta</taxon>
        <taxon>Tracheophyta</taxon>
        <taxon>Spermatophyta</taxon>
        <taxon>Magnoliopsida</taxon>
        <taxon>eudicotyledons</taxon>
        <taxon>Gunneridae</taxon>
        <taxon>Pentapetalae</taxon>
        <taxon>rosids</taxon>
        <taxon>malvids</taxon>
        <taxon>Brassicales</taxon>
        <taxon>Brassicaceae</taxon>
        <taxon>Brassiceae</taxon>
        <taxon>Brassica</taxon>
    </lineage>
</organism>
<gene>
    <name evidence="1" type="primary">A09g509360.1_BraROA</name>
    <name evidence="1" type="ORF">IGI04_035949</name>
</gene>
<dbReference type="EMBL" id="JADBGQ010000008">
    <property type="protein sequence ID" value="KAG5384479.1"/>
    <property type="molecule type" value="Genomic_DNA"/>
</dbReference>
<keyword evidence="2" id="KW-1185">Reference proteome</keyword>
<accession>A0ABQ7LG16</accession>
<protein>
    <recommendedName>
        <fullName evidence="3">EGF-like domain-containing protein</fullName>
    </recommendedName>
</protein>
<dbReference type="Proteomes" id="UP000823674">
    <property type="component" value="Chromosome A09"/>
</dbReference>
<sequence>MSFTSLVVQLFSLRLAPAYLPNFFSNWHLTITSCLLALFLKLSCEKHMKGLEFLQVKERAGVSSGQPQAYLGEEDQLRPSSPLLRCGALLVPSCPFSFVQEELKSCPTQFQDCSLVLDCSYRTFDNDGDASSLVLVIRFISRTSGQQSGNIDRVISSYPRSGVSHPWLSVCVRLCPSAHKGRPWLSISTHISMLVLGLSTLALPVDCLGDFGSRGLSVQYTQDVRGCPPAHTGRPWLSVSTHRTSVAVRVCPCVSISTHRTSVGERQHTHGVRVCPSAHTGRPWLTLAFPMECLGDFGPRGLSLQYTQDVRGGPPAHTGRLWLSVSTHRTSVAVRVCLWVSVCIRQHTQDVCGCPSVNISASWSLDSTRWPFPWTVRVILSHVGCVQYTQDVHGCPPAHTGRPWLSVSTHRTSVAVRVCLCVSVSTHRTSVAVHQYTYHHAGRPWVSASTHRTSVVVRQHTQNVCGCPSAHTGRPWLSVCLRVCPPAHTGRLWLSISTHINTLVLGLSTLALPLDCSGDFCPRGLSVQYTQDVCGCSSAHTGRPCESVSTHRTSVSTYRTSVAVRVYLSAHTQSPWLSISTHISTFVLGLSTLTLPEDYSGDFGPRGLYVLYTHDVCGCPAAHTGRPWMSHTQDVCGCPSVHLSARWCLDTARWPFPWTVWVILAHVDCLFSTHRTAVGVRQHTQDVRGCPSAHTGHPWLSVCVRQHTQDVRGCPSLHISSPWSLDSARWTFPWIVWVILAHMGCLFSTHRTSVGVRQHTQDVCGCSSAHTGGPWLSVSTHMTSVAVRVCPCVSVSTHRTSVAVHQYTYQHAGPWTQHAGPSPHTGRPWLSVCVRVCPPAHTGRPWLSVSTHINTLVLGLSTLALPVDCSGDFGPRGLSVQYTQDVRGCSSAHTGPHTGSPWLSINKHISTLVFGLSTLTLPVDCSGDFGPRGLYVLYTPDVCGCPAAHTGRPVAVRVCQCLSVSTHMKSVAVHQYTYQHVGPWTQHADPSCGLTHRMSVAVHQYTYQHVCPWTQHADPSRGLFGTSVDVRVCPSAHIGRPWVYVSTLGVRVCPSAHTGHLWLSVCVRVCPSAHTGRLWLSISTLISTTAVGVRQHTQDVRGCPSAHTGHPWLSVCVRQHTQDVRGCPSLHISSPWSLDSARWTFPWIVWVILAHMGCLFSTHRTSVGVRQHTQDVCGCSSAHTGGPWLSVSTHMTSVAVRVCPCVSVSTHRTSVAVHQYTYQHAGPWTQHAGPSPHTGRPWLSVCVRVCPPAHTGRPWLSVSTHINTLVLGLSTLALPVDCSGDFGPRGLSVQYTQDVRGCSSAHTGPHTGSPWLSINKHISTLVFGLSTLTLPVDCSGVFGPRGLYVLYTPDVCGCPAAHTGRPVAVRVCQCLSVSTHMKSVAVHQYTYQHVGPWTQHADPSCGLTHRMSVAVHQYTYKHVGPWTQHAGPSRELFGTHRTSVAVRVCPWLSVCVRGCPCVSVFVPQHTPEVCGCPSLHISARWTSVGVRQDTLASVAVRVCPSAHTGRPWLSISTHISTLVLGLSTLALPVDCLGDFGPRGRSVQYTQDVRGCPPAHIGLPWLSVAVRQHTQDVRGCTSAHIGCPSVYVSTHRTSVCVCQHTQDVCGCLFVSVCVRRPTQEYTQDVRGCPPAHTGLLWLSVSTHRTSMAVRVCPSVHTRCSWLSISTHISTLVLGLSMLALPVDCSGDFGPRGLSVQYTKDIRGCTSAHTGRSWLSVCVRVCPSAHTRCLWLSISTHISTLALPVDCSGDFGPRGLSVQYTQDVRGCTSAHTGHLCMSVSTHRTSVAVRVCPCVSVSPHKMSVAVHQYTYQHYTQDVCGCPPAHTGHPWLSVPVRQHTQDVRGCSCVSVFVRVCPSAHTGRLWLCISTHIITLVLGLSTLDHPMDCLDDFGPRGLSVQYTQDVRGCPSVGVRQHTQNVCRCLWLSVTTHRTSLAVRVCPCVFVRTHRTSVAAHQYTYQHAGPWTKHAGPSHGLFRTSVGVRQDTLASVAVRVCPSAHTGRPWLSISTHISTLVLGLSTLALPVDCLGDFGPRGRSVQYTQDVRGCPPAHIGLPWLSVAIRQHTQDVRGCTSAHIGCPSVYVSTHRTSVCVCQHTQDVCGCLFVSVCVHHPTQEYTQDVRGCPPAHTGLLWLSVSTHRTSMAVRVCPSVHTRCSWLSISTHISTLVLGLSMLALPVDCSGDFGPRGLSVQYTKDIRGCTSAHTGRSWLSVCVRVCPSAHTRCLWLSINTHISTLVLGLNTLALPVDCSGDFGPRGLSVQYTQDVRGCTSAHTGHLCMSVSTHRTSVAVRVCPCVSVSPHKMSVAVHQYTYQHYTQDVCGCPPAHTGHPWLSVPVRQHTQDVRGCSCVSVFVRVCPSAHTGRLWLCISTHIITLVLGLSTLDHPMDCLDDFGPRGLSVQYTQDVRGCPSVGVRQHTQNVCRCLWLSVTTHRTSLAVRVCPCVFVSTHRTSVAAHQYTYQHAGPWTKHAGPSRRLFRISVCVSVTTHMRSVAVHLYTNQHVGAWLSTLALPVNCLGDFGARGCLCSTHRRSVGVRQHTQDFCGCPSAHTGRPWLSVCVRQNTQYRGCPSVHISARWSLDSACWPFMWTVRVILAHVGCLFSAHRTFVGVRHNTQDFCGCPSAHTGHPWLSVCVRVCPSAHTRCLWLSISTHISTLVLGLSTLALPVDCSGDFGPRGLSVQYTQDVRGCTSAHTGHLCMSVSTHRTSLGVRVCPCVSVCVRQHTHDDVRGCPPAHTGHPWLSVPVRKHTQDVRSCPCVSVFVRVCPSSHTGRSWLCISTHIITMVLGLSTLDLPMDCLDDFGPRGLSVQYTQDVRGCPSAHTGRLWLFVAVRHHTQDVLGCDFGPRGLSVQYTQDVRGCLSAHTGHPSAHTGHPCVSVSTHRTSVAIRVCPSGHTGRPSLSISTHISTLVLGLSTLTLPVDCLGDFVPRGLFSTHKTSVGVRLHTQDVCCCPCVSVCVCLCPSAHTGHLWLSISTHISTLVLGLSTLALPVDCSGDFWPTWAVCSVHTGRPWVSAITHRTSVAVRVCPCVSVSTHRTSVAVHLYTYQHAGPWTQHAGPSLMIPPDRFSERSTKVKDSERSTMVKPRWSAMILGRILTDAPVSHIEWENSTPLTTHGIQTS</sequence>
<evidence type="ECO:0008006" key="3">
    <source>
        <dbReference type="Google" id="ProtNLM"/>
    </source>
</evidence>
<evidence type="ECO:0000313" key="2">
    <source>
        <dbReference type="Proteomes" id="UP000823674"/>
    </source>
</evidence>
<comment type="caution">
    <text evidence="1">The sequence shown here is derived from an EMBL/GenBank/DDBJ whole genome shotgun (WGS) entry which is preliminary data.</text>
</comment>
<name>A0ABQ7LG16_BRACM</name>